<keyword evidence="4 9" id="KW-0808">Transferase</keyword>
<dbReference type="EC" id="2.7.1.148" evidence="2 9"/>
<evidence type="ECO:0000259" key="11">
    <source>
        <dbReference type="Pfam" id="PF08544"/>
    </source>
</evidence>
<dbReference type="InterPro" id="IPR020568">
    <property type="entry name" value="Ribosomal_Su5_D2-typ_SF"/>
</dbReference>
<evidence type="ECO:0000256" key="5">
    <source>
        <dbReference type="ARBA" id="ARBA00022741"/>
    </source>
</evidence>
<keyword evidence="6 9" id="KW-0418">Kinase</keyword>
<dbReference type="InterPro" id="IPR004424">
    <property type="entry name" value="IspE"/>
</dbReference>
<feature type="domain" description="GHMP kinase N-terminal" evidence="10">
    <location>
        <begin position="87"/>
        <end position="165"/>
    </location>
</feature>
<dbReference type="EMBL" id="JBHUOP010000008">
    <property type="protein sequence ID" value="MFD2841724.1"/>
    <property type="molecule type" value="Genomic_DNA"/>
</dbReference>
<feature type="active site" evidence="9">
    <location>
        <position position="157"/>
    </location>
</feature>
<evidence type="ECO:0000256" key="7">
    <source>
        <dbReference type="ARBA" id="ARBA00022840"/>
    </source>
</evidence>
<evidence type="ECO:0000256" key="6">
    <source>
        <dbReference type="ARBA" id="ARBA00022777"/>
    </source>
</evidence>
<comment type="function">
    <text evidence="9">Catalyzes the phosphorylation of the position 2 hydroxy group of 4-diphosphocytidyl-2C-methyl-D-erythritol.</text>
</comment>
<evidence type="ECO:0000313" key="13">
    <source>
        <dbReference type="Proteomes" id="UP001597391"/>
    </source>
</evidence>
<evidence type="ECO:0000313" key="12">
    <source>
        <dbReference type="EMBL" id="MFD2841724.1"/>
    </source>
</evidence>
<dbReference type="PANTHER" id="PTHR43527">
    <property type="entry name" value="4-DIPHOSPHOCYTIDYL-2-C-METHYL-D-ERYTHRITOL KINASE, CHLOROPLASTIC"/>
    <property type="match status" value="1"/>
</dbReference>
<dbReference type="RefSeq" id="WP_377468038.1">
    <property type="nucleotide sequence ID" value="NZ_JBHUOP010000008.1"/>
</dbReference>
<dbReference type="SUPFAM" id="SSF55060">
    <property type="entry name" value="GHMP Kinase, C-terminal domain"/>
    <property type="match status" value="1"/>
</dbReference>
<evidence type="ECO:0000259" key="10">
    <source>
        <dbReference type="Pfam" id="PF00288"/>
    </source>
</evidence>
<name>A0ABW5XJZ3_9MICO</name>
<dbReference type="Pfam" id="PF08544">
    <property type="entry name" value="GHMP_kinases_C"/>
    <property type="match status" value="1"/>
</dbReference>
<dbReference type="Proteomes" id="UP001597391">
    <property type="component" value="Unassembled WGS sequence"/>
</dbReference>
<dbReference type="NCBIfam" id="TIGR00154">
    <property type="entry name" value="ispE"/>
    <property type="match status" value="1"/>
</dbReference>
<comment type="pathway">
    <text evidence="9">Isoprenoid biosynthesis; isopentenyl diphosphate biosynthesis via DXP pathway; isopentenyl diphosphate from 1-deoxy-D-xylulose 5-phosphate: step 3/6.</text>
</comment>
<dbReference type="InterPro" id="IPR036554">
    <property type="entry name" value="GHMP_kinase_C_sf"/>
</dbReference>
<comment type="caution">
    <text evidence="12">The sequence shown here is derived from an EMBL/GenBank/DDBJ whole genome shotgun (WGS) entry which is preliminary data.</text>
</comment>
<accession>A0ABW5XJZ3</accession>
<evidence type="ECO:0000256" key="3">
    <source>
        <dbReference type="ARBA" id="ARBA00017473"/>
    </source>
</evidence>
<feature type="domain" description="GHMP kinase C-terminal" evidence="11">
    <location>
        <begin position="224"/>
        <end position="297"/>
    </location>
</feature>
<organism evidence="12 13">
    <name type="scientific">Populibacterium corticicola</name>
    <dbReference type="NCBI Taxonomy" id="1812826"/>
    <lineage>
        <taxon>Bacteria</taxon>
        <taxon>Bacillati</taxon>
        <taxon>Actinomycetota</taxon>
        <taxon>Actinomycetes</taxon>
        <taxon>Micrococcales</taxon>
        <taxon>Jonesiaceae</taxon>
        <taxon>Populibacterium</taxon>
    </lineage>
</organism>
<gene>
    <name evidence="9" type="primary">ispE</name>
    <name evidence="12" type="ORF">ACFSYH_14250</name>
</gene>
<dbReference type="GO" id="GO:0050515">
    <property type="term" value="F:4-(cytidine 5'-diphospho)-2-C-methyl-D-erythritol kinase activity"/>
    <property type="evidence" value="ECO:0007669"/>
    <property type="project" value="UniProtKB-EC"/>
</dbReference>
<feature type="binding site" evidence="9">
    <location>
        <begin position="115"/>
        <end position="125"/>
    </location>
    <ligand>
        <name>ATP</name>
        <dbReference type="ChEBI" id="CHEBI:30616"/>
    </ligand>
</feature>
<protein>
    <recommendedName>
        <fullName evidence="3 9">4-diphosphocytidyl-2-C-methyl-D-erythritol kinase</fullName>
        <shortName evidence="9">CMK</shortName>
        <ecNumber evidence="2 9">2.7.1.148</ecNumber>
    </recommendedName>
    <alternativeName>
        <fullName evidence="8 9">4-(cytidine-5'-diphospho)-2-C-methyl-D-erythritol kinase</fullName>
    </alternativeName>
</protein>
<dbReference type="Gene3D" id="3.30.70.890">
    <property type="entry name" value="GHMP kinase, C-terminal domain"/>
    <property type="match status" value="1"/>
</dbReference>
<feature type="active site" evidence="9">
    <location>
        <position position="28"/>
    </location>
</feature>
<keyword evidence="7 9" id="KW-0067">ATP-binding</keyword>
<dbReference type="HAMAP" id="MF_00061">
    <property type="entry name" value="IspE"/>
    <property type="match status" value="1"/>
</dbReference>
<keyword evidence="5 9" id="KW-0547">Nucleotide-binding</keyword>
<dbReference type="InterPro" id="IPR006204">
    <property type="entry name" value="GHMP_kinase_N_dom"/>
</dbReference>
<dbReference type="PIRSF" id="PIRSF010376">
    <property type="entry name" value="IspE"/>
    <property type="match status" value="1"/>
</dbReference>
<evidence type="ECO:0000256" key="2">
    <source>
        <dbReference type="ARBA" id="ARBA00012052"/>
    </source>
</evidence>
<evidence type="ECO:0000256" key="4">
    <source>
        <dbReference type="ARBA" id="ARBA00022679"/>
    </source>
</evidence>
<comment type="similarity">
    <text evidence="1 9">Belongs to the GHMP kinase family. IspE subfamily.</text>
</comment>
<dbReference type="InterPro" id="IPR013750">
    <property type="entry name" value="GHMP_kinase_C_dom"/>
</dbReference>
<keyword evidence="9" id="KW-0414">Isoprene biosynthesis</keyword>
<evidence type="ECO:0000256" key="8">
    <source>
        <dbReference type="ARBA" id="ARBA00032554"/>
    </source>
</evidence>
<evidence type="ECO:0000256" key="1">
    <source>
        <dbReference type="ARBA" id="ARBA00009684"/>
    </source>
</evidence>
<reference evidence="13" key="1">
    <citation type="journal article" date="2019" name="Int. J. Syst. Evol. Microbiol.">
        <title>The Global Catalogue of Microorganisms (GCM) 10K type strain sequencing project: providing services to taxonomists for standard genome sequencing and annotation.</title>
        <authorList>
            <consortium name="The Broad Institute Genomics Platform"/>
            <consortium name="The Broad Institute Genome Sequencing Center for Infectious Disease"/>
            <person name="Wu L."/>
            <person name="Ma J."/>
        </authorList>
    </citation>
    <scope>NUCLEOTIDE SEQUENCE [LARGE SCALE GENOMIC DNA]</scope>
    <source>
        <strain evidence="13">KCTC 33576</strain>
    </source>
</reference>
<dbReference type="SUPFAM" id="SSF54211">
    <property type="entry name" value="Ribosomal protein S5 domain 2-like"/>
    <property type="match status" value="1"/>
</dbReference>
<evidence type="ECO:0000256" key="9">
    <source>
        <dbReference type="HAMAP-Rule" id="MF_00061"/>
    </source>
</evidence>
<sequence length="317" mass="32624">MTELHQPVTPGDLNWHSPASVTARAPGKVNLSLRVGGLDEHGYHPLINVFQAVSVWEEITVTPRTDDSVVLTVQGTGARFVPLGETNLVTRAVRAMQAYTGRDSGVNVHIVKGVPVAGGMAGGSADAAATLVALNALWSLNLSQDELLAVGAPLGADVPFSIFGGTAVGFGRGDELTALEDHGTYHWVFVLRSKGLSTGEVFTRFDQLVPAGVPLDESANAGLYAALRAGDPVALGQNLHNDLQIPAFNMAPDLLGTVAAARDLGALSVLLSGSGPTIAVLVDSAEAAQSMREGLLAVGVHDVLAAQGGSVRGAHVV</sequence>
<keyword evidence="13" id="KW-1185">Reference proteome</keyword>
<dbReference type="Pfam" id="PF00288">
    <property type="entry name" value="GHMP_kinases_N"/>
    <property type="match status" value="1"/>
</dbReference>
<dbReference type="NCBIfam" id="NF002870">
    <property type="entry name" value="PRK03188.1"/>
    <property type="match status" value="1"/>
</dbReference>
<dbReference type="PANTHER" id="PTHR43527:SF2">
    <property type="entry name" value="4-DIPHOSPHOCYTIDYL-2-C-METHYL-D-ERYTHRITOL KINASE, CHLOROPLASTIC"/>
    <property type="match status" value="1"/>
</dbReference>
<comment type="catalytic activity">
    <reaction evidence="9">
        <text>4-CDP-2-C-methyl-D-erythritol + ATP = 4-CDP-2-C-methyl-D-erythritol 2-phosphate + ADP + H(+)</text>
        <dbReference type="Rhea" id="RHEA:18437"/>
        <dbReference type="ChEBI" id="CHEBI:15378"/>
        <dbReference type="ChEBI" id="CHEBI:30616"/>
        <dbReference type="ChEBI" id="CHEBI:57823"/>
        <dbReference type="ChEBI" id="CHEBI:57919"/>
        <dbReference type="ChEBI" id="CHEBI:456216"/>
        <dbReference type="EC" id="2.7.1.148"/>
    </reaction>
</comment>
<proteinExistence type="inferred from homology"/>
<dbReference type="InterPro" id="IPR014721">
    <property type="entry name" value="Ribsml_uS5_D2-typ_fold_subgr"/>
</dbReference>
<dbReference type="Gene3D" id="3.30.230.10">
    <property type="match status" value="1"/>
</dbReference>